<dbReference type="EMBL" id="SHLI01000001">
    <property type="protein sequence ID" value="RZU99111.1"/>
    <property type="molecule type" value="Genomic_DNA"/>
</dbReference>
<comment type="caution">
    <text evidence="1">The sequence shown here is derived from an EMBL/GenBank/DDBJ whole genome shotgun (WGS) entry which is preliminary data.</text>
</comment>
<dbReference type="GO" id="GO:0006598">
    <property type="term" value="P:polyamine catabolic process"/>
    <property type="evidence" value="ECO:0007669"/>
    <property type="project" value="TreeGrafter"/>
</dbReference>
<dbReference type="Proteomes" id="UP000292298">
    <property type="component" value="Unassembled WGS sequence"/>
</dbReference>
<evidence type="ECO:0000313" key="1">
    <source>
        <dbReference type="EMBL" id="RZU99111.1"/>
    </source>
</evidence>
<dbReference type="SUPFAM" id="SSF52317">
    <property type="entry name" value="Class I glutamine amidotransferase-like"/>
    <property type="match status" value="1"/>
</dbReference>
<dbReference type="InterPro" id="IPR029062">
    <property type="entry name" value="Class_I_gatase-like"/>
</dbReference>
<dbReference type="AlphaFoldDB" id="A0A4Q8D157"/>
<dbReference type="RefSeq" id="WP_207220511.1">
    <property type="nucleotide sequence ID" value="NZ_SHLI01000001.1"/>
</dbReference>
<dbReference type="InterPro" id="IPR044668">
    <property type="entry name" value="PuuD-like"/>
</dbReference>
<name>A0A4Q8D157_9GAMM</name>
<keyword evidence="1" id="KW-0315">Glutamine amidotransferase</keyword>
<organism evidence="1 2">
    <name type="scientific">Spiribacter vilamensis</name>
    <dbReference type="NCBI Taxonomy" id="531306"/>
    <lineage>
        <taxon>Bacteria</taxon>
        <taxon>Pseudomonadati</taxon>
        <taxon>Pseudomonadota</taxon>
        <taxon>Gammaproteobacteria</taxon>
        <taxon>Chromatiales</taxon>
        <taxon>Ectothiorhodospiraceae</taxon>
        <taxon>Spiribacter</taxon>
    </lineage>
</organism>
<dbReference type="Gene3D" id="3.40.50.880">
    <property type="match status" value="1"/>
</dbReference>
<reference evidence="1 2" key="1">
    <citation type="submission" date="2019-02" db="EMBL/GenBank/DDBJ databases">
        <title>Genomic Encyclopedia of Type Strains, Phase IV (KMG-IV): sequencing the most valuable type-strain genomes for metagenomic binning, comparative biology and taxonomic classification.</title>
        <authorList>
            <person name="Goeker M."/>
        </authorList>
    </citation>
    <scope>NUCLEOTIDE SEQUENCE [LARGE SCALE GENOMIC DNA]</scope>
    <source>
        <strain evidence="1 2">DSM 21056</strain>
    </source>
</reference>
<dbReference type="PANTHER" id="PTHR43235:SF1">
    <property type="entry name" value="GLUTAMINE AMIDOTRANSFERASE PB2B2.05-RELATED"/>
    <property type="match status" value="1"/>
</dbReference>
<dbReference type="GO" id="GO:0033969">
    <property type="term" value="F:gamma-glutamyl-gamma-aminobutyrate hydrolase activity"/>
    <property type="evidence" value="ECO:0007669"/>
    <property type="project" value="TreeGrafter"/>
</dbReference>
<gene>
    <name evidence="1" type="ORF">EV698_1391</name>
</gene>
<keyword evidence="2" id="KW-1185">Reference proteome</keyword>
<dbReference type="InterPro" id="IPR011697">
    <property type="entry name" value="Peptidase_C26"/>
</dbReference>
<evidence type="ECO:0000313" key="2">
    <source>
        <dbReference type="Proteomes" id="UP000292298"/>
    </source>
</evidence>
<dbReference type="PROSITE" id="PS51273">
    <property type="entry name" value="GATASE_TYPE_1"/>
    <property type="match status" value="1"/>
</dbReference>
<dbReference type="PANTHER" id="PTHR43235">
    <property type="entry name" value="GLUTAMINE AMIDOTRANSFERASE PB2B2.05-RELATED"/>
    <property type="match status" value="1"/>
</dbReference>
<protein>
    <submittedName>
        <fullName evidence="1">Putative glutamine amidotransferase</fullName>
    </submittedName>
</protein>
<dbReference type="GO" id="GO:0005829">
    <property type="term" value="C:cytosol"/>
    <property type="evidence" value="ECO:0007669"/>
    <property type="project" value="TreeGrafter"/>
</dbReference>
<accession>A0A4Q8D157</accession>
<dbReference type="GO" id="GO:0016740">
    <property type="term" value="F:transferase activity"/>
    <property type="evidence" value="ECO:0007669"/>
    <property type="project" value="UniProtKB-KW"/>
</dbReference>
<dbReference type="Pfam" id="PF07722">
    <property type="entry name" value="Peptidase_C26"/>
    <property type="match status" value="1"/>
</dbReference>
<keyword evidence="1" id="KW-0808">Transferase</keyword>
<sequence length="206" mass="22454">MSQRCDSVAGRDEVRDALDVHLSLLLWELGFLPMPMASAINDHGEYLEALMPDAVVLSGGNDIGQTPERDCLETALLIHAAACRLPVLGICRGMQMINHHQGGDLRPVSGHVAVRHRVSGSLVGTTGREVNSYHDQGVLDADLGNDLEAKAWSDDGAVEALRHRNWPWLGIMWHPERDSPVTEADQRLIRRHLGGTALSISKGAHS</sequence>
<proteinExistence type="predicted"/>